<proteinExistence type="inferred from homology"/>
<reference evidence="10 11" key="1">
    <citation type="journal article" date="2015" name="Genome Announc.">
        <title>Expanding the biotechnology potential of lactobacilli through comparative genomics of 213 strains and associated genera.</title>
        <authorList>
            <person name="Sun Z."/>
            <person name="Harris H.M."/>
            <person name="McCann A."/>
            <person name="Guo C."/>
            <person name="Argimon S."/>
            <person name="Zhang W."/>
            <person name="Yang X."/>
            <person name="Jeffery I.B."/>
            <person name="Cooney J.C."/>
            <person name="Kagawa T.F."/>
            <person name="Liu W."/>
            <person name="Song Y."/>
            <person name="Salvetti E."/>
            <person name="Wrobel A."/>
            <person name="Rasinkangas P."/>
            <person name="Parkhill J."/>
            <person name="Rea M.C."/>
            <person name="O'Sullivan O."/>
            <person name="Ritari J."/>
            <person name="Douillard F.P."/>
            <person name="Paul Ross R."/>
            <person name="Yang R."/>
            <person name="Briner A.E."/>
            <person name="Felis G.E."/>
            <person name="de Vos W.M."/>
            <person name="Barrangou R."/>
            <person name="Klaenhammer T.R."/>
            <person name="Caufield P.W."/>
            <person name="Cui Y."/>
            <person name="Zhang H."/>
            <person name="O'Toole P.W."/>
        </authorList>
    </citation>
    <scope>NUCLEOTIDE SEQUENCE [LARGE SCALE GENOMIC DNA]</scope>
    <source>
        <strain evidence="10 11">DSM 22408</strain>
    </source>
</reference>
<dbReference type="CDD" id="cd17321">
    <property type="entry name" value="MFS_MMR_MDR_like"/>
    <property type="match status" value="1"/>
</dbReference>
<evidence type="ECO:0000256" key="3">
    <source>
        <dbReference type="ARBA" id="ARBA00022448"/>
    </source>
</evidence>
<evidence type="ECO:0000256" key="1">
    <source>
        <dbReference type="ARBA" id="ARBA00004651"/>
    </source>
</evidence>
<comment type="subcellular location">
    <subcellularLocation>
        <location evidence="1">Cell membrane</location>
        <topology evidence="1">Multi-pass membrane protein</topology>
    </subcellularLocation>
</comment>
<dbReference type="AlphaFoldDB" id="A0A0R2KH26"/>
<keyword evidence="11" id="KW-1185">Reference proteome</keyword>
<comment type="caution">
    <text evidence="10">The sequence shown here is derived from an EMBL/GenBank/DDBJ whole genome shotgun (WGS) entry which is preliminary data.</text>
</comment>
<dbReference type="eggNOG" id="COG0477">
    <property type="taxonomic scope" value="Bacteria"/>
</dbReference>
<keyword evidence="6 8" id="KW-1133">Transmembrane helix</keyword>
<dbReference type="Pfam" id="PF07690">
    <property type="entry name" value="MFS_1"/>
    <property type="match status" value="1"/>
</dbReference>
<feature type="transmembrane region" description="Helical" evidence="8">
    <location>
        <begin position="200"/>
        <end position="220"/>
    </location>
</feature>
<protein>
    <submittedName>
        <fullName evidence="10">Major facilitator superfamily permease</fullName>
    </submittedName>
</protein>
<dbReference type="Proteomes" id="UP000051500">
    <property type="component" value="Unassembled WGS sequence"/>
</dbReference>
<accession>A0A0R2KH26</accession>
<feature type="transmembrane region" description="Helical" evidence="8">
    <location>
        <begin position="168"/>
        <end position="188"/>
    </location>
</feature>
<dbReference type="PRINTS" id="PR01036">
    <property type="entry name" value="TCRTETB"/>
</dbReference>
<dbReference type="OrthoDB" id="2321349at2"/>
<feature type="transmembrane region" description="Helical" evidence="8">
    <location>
        <begin position="320"/>
        <end position="341"/>
    </location>
</feature>
<evidence type="ECO:0000256" key="7">
    <source>
        <dbReference type="ARBA" id="ARBA00023136"/>
    </source>
</evidence>
<dbReference type="SUPFAM" id="SSF103473">
    <property type="entry name" value="MFS general substrate transporter"/>
    <property type="match status" value="1"/>
</dbReference>
<evidence type="ECO:0000256" key="5">
    <source>
        <dbReference type="ARBA" id="ARBA00022692"/>
    </source>
</evidence>
<evidence type="ECO:0000256" key="2">
    <source>
        <dbReference type="ARBA" id="ARBA00008537"/>
    </source>
</evidence>
<feature type="transmembrane region" description="Helical" evidence="8">
    <location>
        <begin position="240"/>
        <end position="260"/>
    </location>
</feature>
<feature type="transmembrane region" description="Helical" evidence="8">
    <location>
        <begin position="348"/>
        <end position="368"/>
    </location>
</feature>
<gene>
    <name evidence="10" type="ORF">IV53_GL000629</name>
</gene>
<feature type="domain" description="Major facilitator superfamily (MFS) profile" evidence="9">
    <location>
        <begin position="14"/>
        <end position="531"/>
    </location>
</feature>
<keyword evidence="5 8" id="KW-0812">Transmembrane</keyword>
<feature type="transmembrane region" description="Helical" evidence="8">
    <location>
        <begin position="80"/>
        <end position="101"/>
    </location>
</feature>
<dbReference type="PANTHER" id="PTHR42718:SF9">
    <property type="entry name" value="MAJOR FACILITATOR SUPERFAMILY MULTIDRUG TRANSPORTER MFSC"/>
    <property type="match status" value="1"/>
</dbReference>
<feature type="transmembrane region" description="Helical" evidence="8">
    <location>
        <begin position="52"/>
        <end position="68"/>
    </location>
</feature>
<sequence>MDEKTVQVRNKWMILAILALAVSIIVIDGTIINVALPVIIKDLHLNFTNAEWIITLYSLIFSSLLITTGRINDVLGRKKLLIIGVVFFIIGSILASLSHGIEMMLVARSVQGVGGAIVLPTTLSTVNTFFKGHERIIAFAVWGSVISGMAAVGPLLGGIFTTYLNWRWVFWINLPIGLLIIIGALIYIPENYGEKWEGKFDILGFLLSVISFGSLVYALIEGRNYGWIYAKEASQAIDGLSRIPYLLLLGIIILICLVFWEKHLIKQGKSHLISLNLFKVKSFSIGNLIACIVAIGEFGLLFVLPLFLQNVLFLSAMQAGLLLCLLGVGAFFAGGFATPFVKKTSPAIVVSTGLLLEALALLGFFLTIKVNTSTVWIAAWLIVYGIGLGFASAQLTSIVMRDVPDEKAGQGSSIQSTVRQLGSALGVAIIGTIFVSFLWQDVPGSLRDIPNLPPKVAVQVENSVINSAGSSIVALKNDPQYTAMLPEPVRNHLVKDLSQTFTKSVVKAIGVSSIILFMSFLFTFWLPKKKTE</sequence>
<dbReference type="PANTHER" id="PTHR42718">
    <property type="entry name" value="MAJOR FACILITATOR SUPERFAMILY MULTIDRUG TRANSPORTER MFSC"/>
    <property type="match status" value="1"/>
</dbReference>
<keyword evidence="7 8" id="KW-0472">Membrane</keyword>
<keyword evidence="4" id="KW-1003">Cell membrane</keyword>
<organism evidence="10 11">
    <name type="scientific">Ligilactobacillus ceti DSM 22408</name>
    <dbReference type="NCBI Taxonomy" id="1122146"/>
    <lineage>
        <taxon>Bacteria</taxon>
        <taxon>Bacillati</taxon>
        <taxon>Bacillota</taxon>
        <taxon>Bacilli</taxon>
        <taxon>Lactobacillales</taxon>
        <taxon>Lactobacillaceae</taxon>
        <taxon>Ligilactobacillus</taxon>
    </lineage>
</organism>
<dbReference type="InterPro" id="IPR020846">
    <property type="entry name" value="MFS_dom"/>
</dbReference>
<evidence type="ECO:0000256" key="8">
    <source>
        <dbReference type="SAM" id="Phobius"/>
    </source>
</evidence>
<dbReference type="InterPro" id="IPR004638">
    <property type="entry name" value="EmrB-like"/>
</dbReference>
<comment type="similarity">
    <text evidence="2">Belongs to the major facilitator superfamily. EmrB family.</text>
</comment>
<feature type="transmembrane region" description="Helical" evidence="8">
    <location>
        <begin position="505"/>
        <end position="526"/>
    </location>
</feature>
<evidence type="ECO:0000313" key="10">
    <source>
        <dbReference type="EMBL" id="KRN88664.1"/>
    </source>
</evidence>
<dbReference type="EMBL" id="JQBZ01000025">
    <property type="protein sequence ID" value="KRN88664.1"/>
    <property type="molecule type" value="Genomic_DNA"/>
</dbReference>
<feature type="transmembrane region" description="Helical" evidence="8">
    <location>
        <begin position="374"/>
        <end position="400"/>
    </location>
</feature>
<dbReference type="Gene3D" id="1.20.1720.10">
    <property type="entry name" value="Multidrug resistance protein D"/>
    <property type="match status" value="1"/>
</dbReference>
<name>A0A0R2KH26_9LACO</name>
<evidence type="ECO:0000256" key="6">
    <source>
        <dbReference type="ARBA" id="ARBA00022989"/>
    </source>
</evidence>
<feature type="transmembrane region" description="Helical" evidence="8">
    <location>
        <begin position="285"/>
        <end position="308"/>
    </location>
</feature>
<evidence type="ECO:0000259" key="9">
    <source>
        <dbReference type="PROSITE" id="PS50850"/>
    </source>
</evidence>
<dbReference type="STRING" id="1122146.IV53_GL000629"/>
<feature type="transmembrane region" description="Helical" evidence="8">
    <location>
        <begin position="421"/>
        <end position="439"/>
    </location>
</feature>
<dbReference type="GO" id="GO:0005886">
    <property type="term" value="C:plasma membrane"/>
    <property type="evidence" value="ECO:0007669"/>
    <property type="project" value="UniProtKB-SubCell"/>
</dbReference>
<evidence type="ECO:0000256" key="4">
    <source>
        <dbReference type="ARBA" id="ARBA00022475"/>
    </source>
</evidence>
<keyword evidence="3" id="KW-0813">Transport</keyword>
<dbReference type="RefSeq" id="WP_027107068.1">
    <property type="nucleotide sequence ID" value="NZ_JQBZ01000025.1"/>
</dbReference>
<dbReference type="InterPro" id="IPR011701">
    <property type="entry name" value="MFS"/>
</dbReference>
<feature type="transmembrane region" description="Helical" evidence="8">
    <location>
        <begin position="12"/>
        <end position="40"/>
    </location>
</feature>
<dbReference type="NCBIfam" id="TIGR00711">
    <property type="entry name" value="efflux_EmrB"/>
    <property type="match status" value="1"/>
</dbReference>
<evidence type="ECO:0000313" key="11">
    <source>
        <dbReference type="Proteomes" id="UP000051500"/>
    </source>
</evidence>
<dbReference type="InterPro" id="IPR036259">
    <property type="entry name" value="MFS_trans_sf"/>
</dbReference>
<feature type="transmembrane region" description="Helical" evidence="8">
    <location>
        <begin position="137"/>
        <end position="156"/>
    </location>
</feature>
<dbReference type="Gene3D" id="1.20.1250.20">
    <property type="entry name" value="MFS general substrate transporter like domains"/>
    <property type="match status" value="1"/>
</dbReference>
<dbReference type="GO" id="GO:0022857">
    <property type="term" value="F:transmembrane transporter activity"/>
    <property type="evidence" value="ECO:0007669"/>
    <property type="project" value="InterPro"/>
</dbReference>
<dbReference type="PROSITE" id="PS50850">
    <property type="entry name" value="MFS"/>
    <property type="match status" value="1"/>
</dbReference>
<dbReference type="PATRIC" id="fig|1122146.4.peg.645"/>